<feature type="signal peptide" evidence="1">
    <location>
        <begin position="1"/>
        <end position="25"/>
    </location>
</feature>
<keyword evidence="3" id="KW-1185">Reference proteome</keyword>
<dbReference type="Proteomes" id="UP001286313">
    <property type="component" value="Unassembled WGS sequence"/>
</dbReference>
<comment type="caution">
    <text evidence="2">The sequence shown here is derived from an EMBL/GenBank/DDBJ whole genome shotgun (WGS) entry which is preliminary data.</text>
</comment>
<name>A0AAE1KMI7_PETCI</name>
<evidence type="ECO:0000256" key="1">
    <source>
        <dbReference type="SAM" id="SignalP"/>
    </source>
</evidence>
<reference evidence="2" key="1">
    <citation type="submission" date="2023-10" db="EMBL/GenBank/DDBJ databases">
        <title>Genome assemblies of two species of porcelain crab, Petrolisthes cinctipes and Petrolisthes manimaculis (Anomura: Porcellanidae).</title>
        <authorList>
            <person name="Angst P."/>
        </authorList>
    </citation>
    <scope>NUCLEOTIDE SEQUENCE</scope>
    <source>
        <strain evidence="2">PB745_01</strain>
        <tissue evidence="2">Gill</tissue>
    </source>
</reference>
<organism evidence="2 3">
    <name type="scientific">Petrolisthes cinctipes</name>
    <name type="common">Flat porcelain crab</name>
    <dbReference type="NCBI Taxonomy" id="88211"/>
    <lineage>
        <taxon>Eukaryota</taxon>
        <taxon>Metazoa</taxon>
        <taxon>Ecdysozoa</taxon>
        <taxon>Arthropoda</taxon>
        <taxon>Crustacea</taxon>
        <taxon>Multicrustacea</taxon>
        <taxon>Malacostraca</taxon>
        <taxon>Eumalacostraca</taxon>
        <taxon>Eucarida</taxon>
        <taxon>Decapoda</taxon>
        <taxon>Pleocyemata</taxon>
        <taxon>Anomura</taxon>
        <taxon>Galatheoidea</taxon>
        <taxon>Porcellanidae</taxon>
        <taxon>Petrolisthes</taxon>
    </lineage>
</organism>
<feature type="chain" id="PRO_5042241424" evidence="1">
    <location>
        <begin position="26"/>
        <end position="94"/>
    </location>
</feature>
<keyword evidence="1" id="KW-0732">Signal</keyword>
<accession>A0AAE1KMI7</accession>
<evidence type="ECO:0000313" key="3">
    <source>
        <dbReference type="Proteomes" id="UP001286313"/>
    </source>
</evidence>
<evidence type="ECO:0000313" key="2">
    <source>
        <dbReference type="EMBL" id="KAK3877614.1"/>
    </source>
</evidence>
<sequence>MRVTRMGVLVCVILVVLFSAVGVCGLYMAPNHARETRQVKVVFGRDKDRNIEGRIINPSLLECGKCEIRLSDGRCRKIFGCDDGGGGGIPFLPF</sequence>
<protein>
    <submittedName>
        <fullName evidence="2">Uncharacterized protein</fullName>
    </submittedName>
</protein>
<proteinExistence type="predicted"/>
<gene>
    <name evidence="2" type="ORF">Pcinc_017692</name>
</gene>
<dbReference type="EMBL" id="JAWQEG010001650">
    <property type="protein sequence ID" value="KAK3877614.1"/>
    <property type="molecule type" value="Genomic_DNA"/>
</dbReference>
<dbReference type="AlphaFoldDB" id="A0AAE1KMI7"/>